<gene>
    <name evidence="3" type="ORF">ERS852456_02093</name>
</gene>
<keyword evidence="2" id="KW-0472">Membrane</keyword>
<evidence type="ECO:0000256" key="2">
    <source>
        <dbReference type="SAM" id="Phobius"/>
    </source>
</evidence>
<feature type="transmembrane region" description="Helical" evidence="2">
    <location>
        <begin position="20"/>
        <end position="41"/>
    </location>
</feature>
<dbReference type="Proteomes" id="UP000095787">
    <property type="component" value="Unassembled WGS sequence"/>
</dbReference>
<dbReference type="AlphaFoldDB" id="A0A174DQ33"/>
<keyword evidence="2" id="KW-1133">Transmembrane helix</keyword>
<dbReference type="EMBL" id="CYZO01000029">
    <property type="protein sequence ID" value="CUO27691.1"/>
    <property type="molecule type" value="Genomic_DNA"/>
</dbReference>
<proteinExistence type="predicted"/>
<evidence type="ECO:0000313" key="4">
    <source>
        <dbReference type="Proteomes" id="UP000095787"/>
    </source>
</evidence>
<name>A0A174DQ33_9FIRM</name>
<evidence type="ECO:0000256" key="1">
    <source>
        <dbReference type="SAM" id="Coils"/>
    </source>
</evidence>
<protein>
    <submittedName>
        <fullName evidence="3">Uncharacterized protein</fullName>
    </submittedName>
</protein>
<evidence type="ECO:0000313" key="3">
    <source>
        <dbReference type="EMBL" id="CUO27691.1"/>
    </source>
</evidence>
<accession>A0A174DQ33</accession>
<dbReference type="RefSeq" id="WP_055159208.1">
    <property type="nucleotide sequence ID" value="NZ_CYZO01000029.1"/>
</dbReference>
<organism evidence="3 4">
    <name type="scientific">[Ruminococcus] torques</name>
    <dbReference type="NCBI Taxonomy" id="33039"/>
    <lineage>
        <taxon>Bacteria</taxon>
        <taxon>Bacillati</taxon>
        <taxon>Bacillota</taxon>
        <taxon>Clostridia</taxon>
        <taxon>Lachnospirales</taxon>
        <taxon>Lachnospiraceae</taxon>
        <taxon>Mediterraneibacter</taxon>
    </lineage>
</organism>
<keyword evidence="2" id="KW-0812">Transmembrane</keyword>
<sequence length="275" mass="32420">MSIKNRKKAMNIKNHKNKKLLLFIIIFIGGYFFFFTSNLWYPDDSNSVKATAIFSSKNWNSRDITLLSWDYSESQQMMEVKIEINNTALDGTDQYLYTALERNKGYLEVKPVLETSDFVVLRITNLKRNWKEVSLRIKMPEKAQNKTNTQEELRLYTTKKSVHKIKSIPDLTSEEYQIDRINMRIAMYQDEIDKLNLSIDDLEKDKLAQERDISVLKDKEKYQTDQQKKETAQILSSAETSVKNLENEIAEHKATIEEYNQRIKKSKEELSSYQK</sequence>
<reference evidence="3 4" key="1">
    <citation type="submission" date="2015-09" db="EMBL/GenBank/DDBJ databases">
        <authorList>
            <consortium name="Pathogen Informatics"/>
        </authorList>
    </citation>
    <scope>NUCLEOTIDE SEQUENCE [LARGE SCALE GENOMIC DNA]</scope>
    <source>
        <strain evidence="3 4">2789STDY5834841</strain>
    </source>
</reference>
<keyword evidence="1" id="KW-0175">Coiled coil</keyword>
<feature type="coiled-coil region" evidence="1">
    <location>
        <begin position="178"/>
        <end position="269"/>
    </location>
</feature>